<protein>
    <submittedName>
        <fullName evidence="2">Uncharacterized protein</fullName>
    </submittedName>
</protein>
<dbReference type="EMBL" id="JAACJK010000164">
    <property type="protein sequence ID" value="KAF5324451.1"/>
    <property type="molecule type" value="Genomic_DNA"/>
</dbReference>
<dbReference type="AlphaFoldDB" id="A0A8H5BKC6"/>
<feature type="region of interest" description="Disordered" evidence="1">
    <location>
        <begin position="1"/>
        <end position="25"/>
    </location>
</feature>
<comment type="caution">
    <text evidence="2">The sequence shown here is derived from an EMBL/GenBank/DDBJ whole genome shotgun (WGS) entry which is preliminary data.</text>
</comment>
<dbReference type="OrthoDB" id="2928030at2759"/>
<reference evidence="2 3" key="1">
    <citation type="journal article" date="2020" name="ISME J.">
        <title>Uncovering the hidden diversity of litter-decomposition mechanisms in mushroom-forming fungi.</title>
        <authorList>
            <person name="Floudas D."/>
            <person name="Bentzer J."/>
            <person name="Ahren D."/>
            <person name="Johansson T."/>
            <person name="Persson P."/>
            <person name="Tunlid A."/>
        </authorList>
    </citation>
    <scope>NUCLEOTIDE SEQUENCE [LARGE SCALE GENOMIC DNA]</scope>
    <source>
        <strain evidence="2 3">CBS 175.51</strain>
    </source>
</reference>
<proteinExistence type="predicted"/>
<sequence>MQGFWLNEVDGDQKESSGAQPFANNPEYLQGLQKQGVIPVECSFLAGESVEKAMLIAMFVDTIDAGFHSPPTILVISRNATLDYAANELLNRNYKVHRFNHWEHLHIASAAVPPDTAPPSLPPGVPGPSTSPSIEGIEASDLKHLHPAVRAKFRVLIEVLQSDDKGRMSRADVGNKMIKHTPNVYALAGFAGKKAFKQYLDAAELHSVIQSGGGGAGAYVELNTDRQAGALFPNAEGVN</sequence>
<name>A0A8H5BKC6_9AGAR</name>
<dbReference type="Proteomes" id="UP000541558">
    <property type="component" value="Unassembled WGS sequence"/>
</dbReference>
<accession>A0A8H5BKC6</accession>
<evidence type="ECO:0000313" key="2">
    <source>
        <dbReference type="EMBL" id="KAF5324451.1"/>
    </source>
</evidence>
<keyword evidence="3" id="KW-1185">Reference proteome</keyword>
<organism evidence="2 3">
    <name type="scientific">Ephemerocybe angulata</name>
    <dbReference type="NCBI Taxonomy" id="980116"/>
    <lineage>
        <taxon>Eukaryota</taxon>
        <taxon>Fungi</taxon>
        <taxon>Dikarya</taxon>
        <taxon>Basidiomycota</taxon>
        <taxon>Agaricomycotina</taxon>
        <taxon>Agaricomycetes</taxon>
        <taxon>Agaricomycetidae</taxon>
        <taxon>Agaricales</taxon>
        <taxon>Agaricineae</taxon>
        <taxon>Psathyrellaceae</taxon>
        <taxon>Ephemerocybe</taxon>
    </lineage>
</organism>
<evidence type="ECO:0000256" key="1">
    <source>
        <dbReference type="SAM" id="MobiDB-lite"/>
    </source>
</evidence>
<evidence type="ECO:0000313" key="3">
    <source>
        <dbReference type="Proteomes" id="UP000541558"/>
    </source>
</evidence>
<gene>
    <name evidence="2" type="ORF">D9611_004318</name>
</gene>